<proteinExistence type="predicted"/>
<evidence type="ECO:0008006" key="6">
    <source>
        <dbReference type="Google" id="ProtNLM"/>
    </source>
</evidence>
<dbReference type="InterPro" id="IPR012327">
    <property type="entry name" value="MeTrfase_D12"/>
</dbReference>
<dbReference type="AlphaFoldDB" id="A0A849SPQ0"/>
<dbReference type="GO" id="GO:0032259">
    <property type="term" value="P:methylation"/>
    <property type="evidence" value="ECO:0007669"/>
    <property type="project" value="UniProtKB-KW"/>
</dbReference>
<keyword evidence="2" id="KW-0808">Transferase</keyword>
<dbReference type="SUPFAM" id="SSF53335">
    <property type="entry name" value="S-adenosyl-L-methionine-dependent methyltransferases"/>
    <property type="match status" value="1"/>
</dbReference>
<evidence type="ECO:0000256" key="1">
    <source>
        <dbReference type="ARBA" id="ARBA00022603"/>
    </source>
</evidence>
<dbReference type="Pfam" id="PF02086">
    <property type="entry name" value="MethyltransfD12"/>
    <property type="match status" value="1"/>
</dbReference>
<sequence>MIKYLGSKRVLLPHILATVRPLPDVSSVLDLFSGTSRVAQTFKRARYRVHANDHNAYAATLARCYAGVDSRRRLASAERVISELDTLPGSAGWFTDTYCVRSRFFRPENDARIEAIRERIAWLALEPALEAVALTGLLEADDRVDSTTCVQMAYLKLWAPRAPRPCGLRVTERAIEHRSYIGHQIWIYDGKGRKVGTPNASHNREHLFLVELEPAVAARRH</sequence>
<dbReference type="GO" id="GO:0009307">
    <property type="term" value="P:DNA restriction-modification system"/>
    <property type="evidence" value="ECO:0007669"/>
    <property type="project" value="InterPro"/>
</dbReference>
<comment type="caution">
    <text evidence="4">The sequence shown here is derived from an EMBL/GenBank/DDBJ whole genome shotgun (WGS) entry which is preliminary data.</text>
</comment>
<dbReference type="InterPro" id="IPR029063">
    <property type="entry name" value="SAM-dependent_MTases_sf"/>
</dbReference>
<protein>
    <recommendedName>
        <fullName evidence="6">DNA methyltransferase</fullName>
    </recommendedName>
</protein>
<evidence type="ECO:0000313" key="5">
    <source>
        <dbReference type="Proteomes" id="UP000580839"/>
    </source>
</evidence>
<evidence type="ECO:0000313" key="4">
    <source>
        <dbReference type="EMBL" id="NOT34877.1"/>
    </source>
</evidence>
<gene>
    <name evidence="4" type="ORF">HOP12_12000</name>
</gene>
<accession>A0A849SPQ0</accession>
<keyword evidence="3" id="KW-0949">S-adenosyl-L-methionine</keyword>
<evidence type="ECO:0000256" key="2">
    <source>
        <dbReference type="ARBA" id="ARBA00022679"/>
    </source>
</evidence>
<dbReference type="GO" id="GO:0009007">
    <property type="term" value="F:site-specific DNA-methyltransferase (adenine-specific) activity"/>
    <property type="evidence" value="ECO:0007669"/>
    <property type="project" value="UniProtKB-EC"/>
</dbReference>
<reference evidence="4 5" key="1">
    <citation type="submission" date="2020-04" db="EMBL/GenBank/DDBJ databases">
        <title>Metagenomic profiling of ammonia- and methane-oxidizing microorganisms in a Dutch drinking water treatment plant.</title>
        <authorList>
            <person name="Poghosyan L."/>
            <person name="Leucker S."/>
        </authorList>
    </citation>
    <scope>NUCLEOTIDE SEQUENCE [LARGE SCALE GENOMIC DNA]</scope>
    <source>
        <strain evidence="4">S-RSF-IL-03</strain>
    </source>
</reference>
<organism evidence="4 5">
    <name type="scientific">Eiseniibacteriota bacterium</name>
    <dbReference type="NCBI Taxonomy" id="2212470"/>
    <lineage>
        <taxon>Bacteria</taxon>
        <taxon>Candidatus Eiseniibacteriota</taxon>
    </lineage>
</organism>
<name>A0A849SPQ0_UNCEI</name>
<evidence type="ECO:0000256" key="3">
    <source>
        <dbReference type="ARBA" id="ARBA00022691"/>
    </source>
</evidence>
<keyword evidence="1" id="KW-0489">Methyltransferase</keyword>
<dbReference type="Proteomes" id="UP000580839">
    <property type="component" value="Unassembled WGS sequence"/>
</dbReference>
<dbReference type="EMBL" id="JABFRW010000152">
    <property type="protein sequence ID" value="NOT34877.1"/>
    <property type="molecule type" value="Genomic_DNA"/>
</dbReference>